<feature type="transmembrane region" description="Helical" evidence="5">
    <location>
        <begin position="89"/>
        <end position="108"/>
    </location>
</feature>
<feature type="transmembrane region" description="Helical" evidence="5">
    <location>
        <begin position="176"/>
        <end position="199"/>
    </location>
</feature>
<dbReference type="InterPro" id="IPR001902">
    <property type="entry name" value="SLC26A/SulP_fam"/>
</dbReference>
<dbReference type="EMBL" id="JADGJH010000681">
    <property type="protein sequence ID" value="KAJ3124289.1"/>
    <property type="molecule type" value="Genomic_DNA"/>
</dbReference>
<accession>A0AAD5XGP9</accession>
<feature type="transmembrane region" description="Helical" evidence="5">
    <location>
        <begin position="149"/>
        <end position="169"/>
    </location>
</feature>
<dbReference type="InterPro" id="IPR002645">
    <property type="entry name" value="STAS_dom"/>
</dbReference>
<feature type="transmembrane region" description="Helical" evidence="5">
    <location>
        <begin position="380"/>
        <end position="399"/>
    </location>
</feature>
<reference evidence="7" key="1">
    <citation type="submission" date="2020-05" db="EMBL/GenBank/DDBJ databases">
        <title>Phylogenomic resolution of chytrid fungi.</title>
        <authorList>
            <person name="Stajich J.E."/>
            <person name="Amses K."/>
            <person name="Simmons R."/>
            <person name="Seto K."/>
            <person name="Myers J."/>
            <person name="Bonds A."/>
            <person name="Quandt C.A."/>
            <person name="Barry K."/>
            <person name="Liu P."/>
            <person name="Grigoriev I."/>
            <person name="Longcore J.E."/>
            <person name="James T.Y."/>
        </authorList>
    </citation>
    <scope>NUCLEOTIDE SEQUENCE</scope>
    <source>
        <strain evidence="7">JEL0513</strain>
    </source>
</reference>
<dbReference type="AlphaFoldDB" id="A0AAD5XGP9"/>
<gene>
    <name evidence="7" type="ORF">HK100_011289</name>
</gene>
<dbReference type="PROSITE" id="PS50801">
    <property type="entry name" value="STAS"/>
    <property type="match status" value="1"/>
</dbReference>
<evidence type="ECO:0000259" key="6">
    <source>
        <dbReference type="PROSITE" id="PS50801"/>
    </source>
</evidence>
<dbReference type="InterPro" id="IPR011547">
    <property type="entry name" value="SLC26A/SulP_dom"/>
</dbReference>
<dbReference type="InterPro" id="IPR036513">
    <property type="entry name" value="STAS_dom_sf"/>
</dbReference>
<comment type="subcellular location">
    <subcellularLocation>
        <location evidence="1">Membrane</location>
        <topology evidence="1">Multi-pass membrane protein</topology>
    </subcellularLocation>
</comment>
<keyword evidence="4 5" id="KW-0472">Membrane</keyword>
<organism evidence="7 8">
    <name type="scientific">Physocladia obscura</name>
    <dbReference type="NCBI Taxonomy" id="109957"/>
    <lineage>
        <taxon>Eukaryota</taxon>
        <taxon>Fungi</taxon>
        <taxon>Fungi incertae sedis</taxon>
        <taxon>Chytridiomycota</taxon>
        <taxon>Chytridiomycota incertae sedis</taxon>
        <taxon>Chytridiomycetes</taxon>
        <taxon>Chytridiales</taxon>
        <taxon>Chytriomycetaceae</taxon>
        <taxon>Physocladia</taxon>
    </lineage>
</organism>
<dbReference type="Pfam" id="PF00916">
    <property type="entry name" value="Sulfate_transp"/>
    <property type="match status" value="1"/>
</dbReference>
<dbReference type="Proteomes" id="UP001211907">
    <property type="component" value="Unassembled WGS sequence"/>
</dbReference>
<evidence type="ECO:0000256" key="3">
    <source>
        <dbReference type="ARBA" id="ARBA00022989"/>
    </source>
</evidence>
<evidence type="ECO:0000256" key="5">
    <source>
        <dbReference type="SAM" id="Phobius"/>
    </source>
</evidence>
<feature type="transmembrane region" description="Helical" evidence="5">
    <location>
        <begin position="437"/>
        <end position="454"/>
    </location>
</feature>
<dbReference type="Gene3D" id="3.30.750.24">
    <property type="entry name" value="STAS domain"/>
    <property type="match status" value="1"/>
</dbReference>
<feature type="domain" description="STAS" evidence="6">
    <location>
        <begin position="507"/>
        <end position="634"/>
    </location>
</feature>
<dbReference type="NCBIfam" id="TIGR00815">
    <property type="entry name" value="sulP"/>
    <property type="match status" value="1"/>
</dbReference>
<dbReference type="PROSITE" id="PS01130">
    <property type="entry name" value="SLC26A"/>
    <property type="match status" value="1"/>
</dbReference>
<evidence type="ECO:0000256" key="4">
    <source>
        <dbReference type="ARBA" id="ARBA00023136"/>
    </source>
</evidence>
<feature type="transmembrane region" description="Helical" evidence="5">
    <location>
        <begin position="348"/>
        <end position="368"/>
    </location>
</feature>
<evidence type="ECO:0000313" key="7">
    <source>
        <dbReference type="EMBL" id="KAJ3124289.1"/>
    </source>
</evidence>
<evidence type="ECO:0000256" key="1">
    <source>
        <dbReference type="ARBA" id="ARBA00004141"/>
    </source>
</evidence>
<sequence length="720" mass="78381">MVDKSDLQAIEGIKRRPRTHKEELQASARKITKDLQSFPARYIRSLFPIISWLPRYQFEWLWGDFIAGVTVGLVAVPQSISYATKLANLPAQFGLYTSFIGVLLYALFATSKDVTIGPTGVLSLATGQAIATYAGNSTVAQQVTFASTLAFWTGIIQLLVGLFRFGIIIDFVPIPVISGFTTGAGLQVIFSQLPALFGIKGVNTNNAPYQVLIDFFKGISGTSTYDAVFGLTSLAFILIIKFSTDFAVKRLGITWLKYVGFLRNTIVVIIYTGISYALRNSKTVVFAIVKTIPYGLSGIKSPDTSIAYAPTVFQALPAIFIVSVLEHIAVVKTYGRVNGYTPNANQEIVAMGLANTFGSLIGAFPATGSFSRSAIKTASGVRSPLGSFVTGIVVVISLFSLTTSLYYVPSAVLSAMVVASVAELVSKGKIAADLIKVEFFDFLGFLVGFIVTIFSSLENAIYASAGYSLLVLLFRIARPRVEILARTVTGEWIDPESDEYADGETVPPLDADSPEGIFVFKVEEALTYPNSGYILDIIKEGVIERFRYTNTNVRKADKNWSDDTEARFNARQKDGLKPLPPLRAVVLDFSSVTNIDYTGFQILVDLKEDLGRYAGRPVPFHFASVRRRHVNTLLGVPQAGKNANTSSAAAALNGEGNKKPLSFKLKFKKTPEEISQKEALELESLEYFHRTVDAAVKAANEQTKDVVFEGGLTEIVPVVV</sequence>
<keyword evidence="8" id="KW-1185">Reference proteome</keyword>
<dbReference type="GO" id="GO:0008271">
    <property type="term" value="F:secondary active sulfate transmembrane transporter activity"/>
    <property type="evidence" value="ECO:0007669"/>
    <property type="project" value="InterPro"/>
</dbReference>
<keyword evidence="2 5" id="KW-0812">Transmembrane</keyword>
<evidence type="ECO:0000313" key="8">
    <source>
        <dbReference type="Proteomes" id="UP001211907"/>
    </source>
</evidence>
<feature type="transmembrane region" description="Helical" evidence="5">
    <location>
        <begin position="219"/>
        <end position="240"/>
    </location>
</feature>
<evidence type="ECO:0000256" key="2">
    <source>
        <dbReference type="ARBA" id="ARBA00022692"/>
    </source>
</evidence>
<dbReference type="Pfam" id="PF01740">
    <property type="entry name" value="STAS"/>
    <property type="match status" value="1"/>
</dbReference>
<dbReference type="InterPro" id="IPR018045">
    <property type="entry name" value="S04_transporter_CS"/>
</dbReference>
<dbReference type="SUPFAM" id="SSF52091">
    <property type="entry name" value="SpoIIaa-like"/>
    <property type="match status" value="1"/>
</dbReference>
<proteinExistence type="predicted"/>
<feature type="transmembrane region" description="Helical" evidence="5">
    <location>
        <begin position="261"/>
        <end position="278"/>
    </location>
</feature>
<dbReference type="GO" id="GO:0016020">
    <property type="term" value="C:membrane"/>
    <property type="evidence" value="ECO:0007669"/>
    <property type="project" value="UniProtKB-SubCell"/>
</dbReference>
<protein>
    <recommendedName>
        <fullName evidence="6">STAS domain-containing protein</fullName>
    </recommendedName>
</protein>
<keyword evidence="3 5" id="KW-1133">Transmembrane helix</keyword>
<name>A0AAD5XGP9_9FUNG</name>
<feature type="transmembrane region" description="Helical" evidence="5">
    <location>
        <begin position="60"/>
        <end position="77"/>
    </location>
</feature>
<dbReference type="CDD" id="cd07042">
    <property type="entry name" value="STAS_SulP_like_sulfate_transporter"/>
    <property type="match status" value="1"/>
</dbReference>
<comment type="caution">
    <text evidence="7">The sequence shown here is derived from an EMBL/GenBank/DDBJ whole genome shotgun (WGS) entry which is preliminary data.</text>
</comment>
<dbReference type="PANTHER" id="PTHR11814">
    <property type="entry name" value="SULFATE TRANSPORTER"/>
    <property type="match status" value="1"/>
</dbReference>